<keyword evidence="7" id="KW-0833">Ubl conjugation pathway</keyword>
<dbReference type="Pfam" id="PF00097">
    <property type="entry name" value="zf-C3HC4"/>
    <property type="match status" value="1"/>
</dbReference>
<dbReference type="InterPro" id="IPR001841">
    <property type="entry name" value="Znf_RING"/>
</dbReference>
<evidence type="ECO:0000256" key="2">
    <source>
        <dbReference type="ARBA" id="ARBA00012251"/>
    </source>
</evidence>
<feature type="region of interest" description="Disordered" evidence="10">
    <location>
        <begin position="1"/>
        <end position="47"/>
    </location>
</feature>
<dbReference type="InterPro" id="IPR013083">
    <property type="entry name" value="Znf_RING/FYVE/PHD"/>
</dbReference>
<evidence type="ECO:0000256" key="5">
    <source>
        <dbReference type="ARBA" id="ARBA00022737"/>
    </source>
</evidence>
<dbReference type="Pfam" id="PF19422">
    <property type="entry name" value="Ariadne"/>
    <property type="match status" value="1"/>
</dbReference>
<dbReference type="CDD" id="cd20356">
    <property type="entry name" value="Rcat_RBR_HHARI-like"/>
    <property type="match status" value="1"/>
</dbReference>
<evidence type="ECO:0000256" key="3">
    <source>
        <dbReference type="ARBA" id="ARBA00022679"/>
    </source>
</evidence>
<dbReference type="Gene3D" id="3.30.40.10">
    <property type="entry name" value="Zinc/RING finger domain, C3HC4 (zinc finger)"/>
    <property type="match status" value="1"/>
</dbReference>
<dbReference type="Pfam" id="PF21235">
    <property type="entry name" value="UBA_ARI1"/>
    <property type="match status" value="1"/>
</dbReference>
<evidence type="ECO:0000256" key="7">
    <source>
        <dbReference type="ARBA" id="ARBA00022786"/>
    </source>
</evidence>
<evidence type="ECO:0000259" key="12">
    <source>
        <dbReference type="PROSITE" id="PS51873"/>
    </source>
</evidence>
<gene>
    <name evidence="13" type="ORF">Agabi119p4_1494</name>
</gene>
<evidence type="ECO:0000313" key="14">
    <source>
        <dbReference type="Proteomes" id="UP000629468"/>
    </source>
</evidence>
<dbReference type="GO" id="GO:0008270">
    <property type="term" value="F:zinc ion binding"/>
    <property type="evidence" value="ECO:0007669"/>
    <property type="project" value="UniProtKB-KW"/>
</dbReference>
<dbReference type="PROSITE" id="PS51873">
    <property type="entry name" value="TRIAD"/>
    <property type="match status" value="1"/>
</dbReference>
<dbReference type="PROSITE" id="PS00518">
    <property type="entry name" value="ZF_RING_1"/>
    <property type="match status" value="1"/>
</dbReference>
<dbReference type="InterPro" id="IPR031127">
    <property type="entry name" value="E3_UB_ligase_RBR"/>
</dbReference>
<evidence type="ECO:0000313" key="13">
    <source>
        <dbReference type="EMBL" id="KAF7782118.1"/>
    </source>
</evidence>
<evidence type="ECO:0000259" key="11">
    <source>
        <dbReference type="PROSITE" id="PS50089"/>
    </source>
</evidence>
<dbReference type="Pfam" id="PF22191">
    <property type="entry name" value="IBR_1"/>
    <property type="match status" value="1"/>
</dbReference>
<feature type="compositionally biased region" description="Acidic residues" evidence="10">
    <location>
        <begin position="1"/>
        <end position="41"/>
    </location>
</feature>
<dbReference type="AlphaFoldDB" id="A0A8H7KJD8"/>
<feature type="region of interest" description="Disordered" evidence="10">
    <location>
        <begin position="125"/>
        <end position="150"/>
    </location>
</feature>
<feature type="domain" description="RING-type" evidence="11">
    <location>
        <begin position="189"/>
        <end position="233"/>
    </location>
</feature>
<dbReference type="InterPro" id="IPR048962">
    <property type="entry name" value="ARIH1-like_UBL"/>
</dbReference>
<dbReference type="PANTHER" id="PTHR11685">
    <property type="entry name" value="RBR FAMILY RING FINGER AND IBR DOMAIN-CONTAINING"/>
    <property type="match status" value="1"/>
</dbReference>
<dbReference type="Gene3D" id="1.20.120.1750">
    <property type="match status" value="1"/>
</dbReference>
<keyword evidence="6 9" id="KW-0863">Zinc-finger</keyword>
<dbReference type="Proteomes" id="UP000629468">
    <property type="component" value="Unassembled WGS sequence"/>
</dbReference>
<dbReference type="InterPro" id="IPR017907">
    <property type="entry name" value="Znf_RING_CS"/>
</dbReference>
<reference evidence="13 14" key="1">
    <citation type="journal article" name="Sci. Rep.">
        <title>Telomere-to-telomere assembled and centromere annotated genomes of the two main subspecies of the button mushroom Agaricus bisporus reveal especially polymorphic chromosome ends.</title>
        <authorList>
            <person name="Sonnenberg A.S.M."/>
            <person name="Sedaghat-Telgerd N."/>
            <person name="Lavrijssen B."/>
            <person name="Ohm R.A."/>
            <person name="Hendrickx P.M."/>
            <person name="Scholtmeijer K."/>
            <person name="Baars J.J.P."/>
            <person name="van Peer A."/>
        </authorList>
    </citation>
    <scope>NUCLEOTIDE SEQUENCE [LARGE SCALE GENOMIC DNA]</scope>
    <source>
        <strain evidence="13 14">H119_p4</strain>
    </source>
</reference>
<evidence type="ECO:0000256" key="8">
    <source>
        <dbReference type="ARBA" id="ARBA00022833"/>
    </source>
</evidence>
<evidence type="ECO:0000256" key="1">
    <source>
        <dbReference type="ARBA" id="ARBA00001798"/>
    </source>
</evidence>
<dbReference type="InterPro" id="IPR044066">
    <property type="entry name" value="TRIAD_supradom"/>
</dbReference>
<dbReference type="GO" id="GO:0016567">
    <property type="term" value="P:protein ubiquitination"/>
    <property type="evidence" value="ECO:0007669"/>
    <property type="project" value="InterPro"/>
</dbReference>
<evidence type="ECO:0000256" key="9">
    <source>
        <dbReference type="PROSITE-ProRule" id="PRU00175"/>
    </source>
</evidence>
<dbReference type="SUPFAM" id="SSF57850">
    <property type="entry name" value="RING/U-box"/>
    <property type="match status" value="2"/>
</dbReference>
<dbReference type="InterPro" id="IPR045840">
    <property type="entry name" value="Ariadne"/>
</dbReference>
<dbReference type="CDD" id="cd20346">
    <property type="entry name" value="BRcat_RBR_ANKIB1"/>
    <property type="match status" value="1"/>
</dbReference>
<evidence type="ECO:0000256" key="6">
    <source>
        <dbReference type="ARBA" id="ARBA00022771"/>
    </source>
</evidence>
<name>A0A8H7KJD8_AGABI</name>
<feature type="compositionally biased region" description="Low complexity" evidence="10">
    <location>
        <begin position="130"/>
        <end position="150"/>
    </location>
</feature>
<organism evidence="13 14">
    <name type="scientific">Agaricus bisporus var. burnettii</name>
    <dbReference type="NCBI Taxonomy" id="192524"/>
    <lineage>
        <taxon>Eukaryota</taxon>
        <taxon>Fungi</taxon>
        <taxon>Dikarya</taxon>
        <taxon>Basidiomycota</taxon>
        <taxon>Agaricomycotina</taxon>
        <taxon>Agaricomycetes</taxon>
        <taxon>Agaricomycetidae</taxon>
        <taxon>Agaricales</taxon>
        <taxon>Agaricineae</taxon>
        <taxon>Agaricaceae</taxon>
        <taxon>Agaricus</taxon>
    </lineage>
</organism>
<dbReference type="GO" id="GO:0061630">
    <property type="term" value="F:ubiquitin protein ligase activity"/>
    <property type="evidence" value="ECO:0007669"/>
    <property type="project" value="UniProtKB-EC"/>
</dbReference>
<evidence type="ECO:0000256" key="10">
    <source>
        <dbReference type="SAM" id="MobiDB-lite"/>
    </source>
</evidence>
<keyword evidence="3" id="KW-0808">Transferase</keyword>
<dbReference type="FunFam" id="1.20.120.1750:FF:000007">
    <property type="entry name" value="RBR-type E3 ubiquitin transferase"/>
    <property type="match status" value="1"/>
</dbReference>
<comment type="caution">
    <text evidence="13">The sequence shown here is derived from an EMBL/GenBank/DDBJ whole genome shotgun (WGS) entry which is preliminary data.</text>
</comment>
<dbReference type="CDD" id="cd16773">
    <property type="entry name" value="RING-HC_RBR_TRIAD1"/>
    <property type="match status" value="1"/>
</dbReference>
<sequence>MSSDYEYSDDDADYYDEEMMDGTQDDLSMDSEDDMDMEFGGDDFKTSPNGKRKMYEVDYESLSQPAVEKLMAEEVEYVCNVCGLDDSAANLLLRHLNWNKERLVEKYMDNPTSLLVAAGISVPEPTAVPSTSRTRSTDNASASRRSSRGASRLLTSIGVSKTKSPVTSPTLSYHTPRSFKPKLNEPFVCPVCFDDSPQIRTLALECEHTFCSECWATYLVAKIRDEGELSVKCMAEGCAMACPDPFIRTLLVPSPRSPPGDPQQEIDHAKAWSHFQELQVRHYVASNKRLKFCPYPGCTNTVSCPSAADKSSLTTVVPTVSCGARGIGDQMTQSQPQQSGLGLAGKEHKFCFGCHIESDHRPVVCGVAKMWLRKCRDDSETANWIKSNTKECSQCQSTIEKNGGCNHMTCKKCKHEFCWVCMGPWSEHGTAWYSCNRYDEKAGVDARDAQSRSRASLERYLHYYNRWANHEQSAKLSLDLYVKTEKKMEDMQITSSLTWIEVQFMKKAVEEAERCRMTLKWTYAMAYYLAKGNEKDLFEDNQRDLEKAVEDLSELLEGPIEPENIPTLRQKVTDKTVYVQKRNEIVLEDTAKGFLEGRWRWNVAVDGFDDPVDVVV</sequence>
<dbReference type="EMBL" id="JABXXO010000003">
    <property type="protein sequence ID" value="KAF7782118.1"/>
    <property type="molecule type" value="Genomic_DNA"/>
</dbReference>
<dbReference type="SMART" id="SM00647">
    <property type="entry name" value="IBR"/>
    <property type="match status" value="2"/>
</dbReference>
<comment type="catalytic activity">
    <reaction evidence="1">
        <text>[E2 ubiquitin-conjugating enzyme]-S-ubiquitinyl-L-cysteine + [acceptor protein]-L-lysine = [E2 ubiquitin-conjugating enzyme]-L-cysteine + [acceptor protein]-N(6)-ubiquitinyl-L-lysine.</text>
        <dbReference type="EC" id="2.3.2.31"/>
    </reaction>
</comment>
<dbReference type="InterPro" id="IPR018957">
    <property type="entry name" value="Znf_C3HC4_RING-type"/>
</dbReference>
<keyword evidence="8" id="KW-0862">Zinc</keyword>
<evidence type="ECO:0000256" key="4">
    <source>
        <dbReference type="ARBA" id="ARBA00022723"/>
    </source>
</evidence>
<keyword evidence="5" id="KW-0677">Repeat</keyword>
<protein>
    <recommendedName>
        <fullName evidence="2">RBR-type E3 ubiquitin transferase</fullName>
        <ecNumber evidence="2">2.3.2.31</ecNumber>
    </recommendedName>
</protein>
<keyword evidence="4" id="KW-0479">Metal-binding</keyword>
<dbReference type="EC" id="2.3.2.31" evidence="2"/>
<proteinExistence type="predicted"/>
<feature type="domain" description="RING-type" evidence="12">
    <location>
        <begin position="185"/>
        <end position="439"/>
    </location>
</feature>
<dbReference type="PROSITE" id="PS50089">
    <property type="entry name" value="ZF_RING_2"/>
    <property type="match status" value="1"/>
</dbReference>
<accession>A0A8H7KJD8</accession>
<dbReference type="InterPro" id="IPR002867">
    <property type="entry name" value="IBR_dom"/>
</dbReference>